<name>C4V341_9FIRM</name>
<dbReference type="eggNOG" id="COG5444">
    <property type="taxonomic scope" value="Bacteria"/>
</dbReference>
<dbReference type="AlphaFoldDB" id="C4V341"/>
<dbReference type="STRING" id="638302.HMPREF0908_0935"/>
<organism evidence="2 3">
    <name type="scientific">Selenomonas flueggei ATCC 43531</name>
    <dbReference type="NCBI Taxonomy" id="638302"/>
    <lineage>
        <taxon>Bacteria</taxon>
        <taxon>Bacillati</taxon>
        <taxon>Bacillota</taxon>
        <taxon>Negativicutes</taxon>
        <taxon>Selenomonadales</taxon>
        <taxon>Selenomonadaceae</taxon>
        <taxon>Selenomonas</taxon>
    </lineage>
</organism>
<keyword evidence="3" id="KW-1185">Reference proteome</keyword>
<evidence type="ECO:0000259" key="1">
    <source>
        <dbReference type="Pfam" id="PF13930"/>
    </source>
</evidence>
<proteinExistence type="predicted"/>
<dbReference type="HOGENOM" id="CLU_081541_2_1_9"/>
<feature type="domain" description="Type VII secretion system protein EssD-like" evidence="1">
    <location>
        <begin position="70"/>
        <end position="194"/>
    </location>
</feature>
<dbReference type="EMBL" id="ACLA01000013">
    <property type="protein sequence ID" value="EEQ48653.1"/>
    <property type="molecule type" value="Genomic_DNA"/>
</dbReference>
<dbReference type="Pfam" id="PF13930">
    <property type="entry name" value="Endonuclea_NS_2"/>
    <property type="match status" value="1"/>
</dbReference>
<dbReference type="InterPro" id="IPR044929">
    <property type="entry name" value="DNA/RNA_non-sp_Endonuclease_sf"/>
</dbReference>
<gene>
    <name evidence="2" type="ORF">HMPREF0908_0935</name>
</gene>
<dbReference type="Gene3D" id="3.40.570.10">
    <property type="entry name" value="Extracellular Endonuclease, subunit A"/>
    <property type="match status" value="1"/>
</dbReference>
<dbReference type="Proteomes" id="UP000005309">
    <property type="component" value="Unassembled WGS sequence"/>
</dbReference>
<sequence>MIIPGAKYLKAAKKLTGVLGISRLIRTEKNVPVRLPAGKPASSSIPLEDLGRIKPGSKDIYMPDGKSLRPNIQYKAGEFEYLYKTDEAGRLSQFKTDNLQLTERDKRLRHNPNTPGKQEGDQAAHLAADRFGGSPELANLVSQSSHVNLSEYKKLENEWAKAIKEGKNVQVEVNVLYEGSNARPSSFDVAYWIDGKLNHKTITQ</sequence>
<evidence type="ECO:0000313" key="2">
    <source>
        <dbReference type="EMBL" id="EEQ48653.1"/>
    </source>
</evidence>
<evidence type="ECO:0000313" key="3">
    <source>
        <dbReference type="Proteomes" id="UP000005309"/>
    </source>
</evidence>
<protein>
    <recommendedName>
        <fullName evidence="1">Type VII secretion system protein EssD-like domain-containing protein</fullName>
    </recommendedName>
</protein>
<comment type="caution">
    <text evidence="2">The sequence shown here is derived from an EMBL/GenBank/DDBJ whole genome shotgun (WGS) entry which is preliminary data.</text>
</comment>
<dbReference type="InterPro" id="IPR044927">
    <property type="entry name" value="Endonuclea_NS_2"/>
</dbReference>
<reference evidence="2 3" key="1">
    <citation type="submission" date="2009-04" db="EMBL/GenBank/DDBJ databases">
        <authorList>
            <person name="Qin X."/>
            <person name="Bachman B."/>
            <person name="Battles P."/>
            <person name="Bell A."/>
            <person name="Bess C."/>
            <person name="Bickham C."/>
            <person name="Chaboub L."/>
            <person name="Chen D."/>
            <person name="Coyle M."/>
            <person name="Deiros D.R."/>
            <person name="Dinh H."/>
            <person name="Forbes L."/>
            <person name="Fowler G."/>
            <person name="Francisco L."/>
            <person name="Fu Q."/>
            <person name="Gubbala S."/>
            <person name="Hale W."/>
            <person name="Han Y."/>
            <person name="Hemphill L."/>
            <person name="Highlander S.K."/>
            <person name="Hirani K."/>
            <person name="Hogues M."/>
            <person name="Jackson L."/>
            <person name="Jakkamsetti A."/>
            <person name="Javaid M."/>
            <person name="Jiang H."/>
            <person name="Korchina V."/>
            <person name="Kovar C."/>
            <person name="Lara F."/>
            <person name="Lee S."/>
            <person name="Mata R."/>
            <person name="Mathew T."/>
            <person name="Moen C."/>
            <person name="Morales K."/>
            <person name="Munidasa M."/>
            <person name="Nazareth L."/>
            <person name="Ngo R."/>
            <person name="Nguyen L."/>
            <person name="Okwuonu G."/>
            <person name="Ongeri F."/>
            <person name="Patil S."/>
            <person name="Petrosino J."/>
            <person name="Pham C."/>
            <person name="Pham P."/>
            <person name="Pu L.-L."/>
            <person name="Puazo M."/>
            <person name="Raj R."/>
            <person name="Reid J."/>
            <person name="Rouhana J."/>
            <person name="Saada N."/>
            <person name="Shang Y."/>
            <person name="Simmons D."/>
            <person name="Thornton R."/>
            <person name="Warren J."/>
            <person name="Weissenberger G."/>
            <person name="Zhang J."/>
            <person name="Zhang L."/>
            <person name="Zhou C."/>
            <person name="Zhu D."/>
            <person name="Muzny D."/>
            <person name="Worley K."/>
            <person name="Gibbs R."/>
        </authorList>
    </citation>
    <scope>NUCLEOTIDE SEQUENCE [LARGE SCALE GENOMIC DNA]</scope>
    <source>
        <strain evidence="2 3">ATCC 43531</strain>
    </source>
</reference>
<accession>C4V341</accession>